<gene>
    <name evidence="2" type="ORF">Ataiwa_20720</name>
</gene>
<dbReference type="Proteomes" id="UP001307705">
    <property type="component" value="Unassembled WGS sequence"/>
</dbReference>
<dbReference type="PANTHER" id="PTHR48079">
    <property type="entry name" value="PROTEIN YEEZ"/>
    <property type="match status" value="1"/>
</dbReference>
<accession>A0ABQ6Q0T2</accession>
<dbReference type="RefSeq" id="WP_338228636.1">
    <property type="nucleotide sequence ID" value="NZ_BTPE01000006.1"/>
</dbReference>
<reference evidence="2 3" key="1">
    <citation type="submission" date="2023-08" db="EMBL/GenBank/DDBJ databases">
        <title>Draft genome sequence of Algoriphagus taiwanensis.</title>
        <authorList>
            <person name="Takatani N."/>
            <person name="Hosokawa M."/>
            <person name="Sawabe T."/>
        </authorList>
    </citation>
    <scope>NUCLEOTIDE SEQUENCE [LARGE SCALE GENOMIC DNA]</scope>
    <source>
        <strain evidence="2 3">JCM 19755</strain>
    </source>
</reference>
<dbReference type="SUPFAM" id="SSF51735">
    <property type="entry name" value="NAD(P)-binding Rossmann-fold domains"/>
    <property type="match status" value="1"/>
</dbReference>
<feature type="domain" description="NAD-dependent epimerase/dehydratase" evidence="1">
    <location>
        <begin position="3"/>
        <end position="190"/>
    </location>
</feature>
<organism evidence="2 3">
    <name type="scientific">Algoriphagus taiwanensis</name>
    <dbReference type="NCBI Taxonomy" id="1445656"/>
    <lineage>
        <taxon>Bacteria</taxon>
        <taxon>Pseudomonadati</taxon>
        <taxon>Bacteroidota</taxon>
        <taxon>Cytophagia</taxon>
        <taxon>Cytophagales</taxon>
        <taxon>Cyclobacteriaceae</taxon>
        <taxon>Algoriphagus</taxon>
    </lineage>
</organism>
<proteinExistence type="predicted"/>
<comment type="caution">
    <text evidence="2">The sequence shown here is derived from an EMBL/GenBank/DDBJ whole genome shotgun (WGS) entry which is preliminary data.</text>
</comment>
<dbReference type="InterPro" id="IPR051783">
    <property type="entry name" value="NAD(P)-dependent_oxidoreduct"/>
</dbReference>
<sequence length="321" mass="36031">MNILITGITGLYGSFLAKEFSKLGAIHGLKRKNSKLDLLDTLDFEIQWHEGDIQDMEAVLAAVKGMDLVVHAAGMVSFQPGEKEALYAINTQGTANVVNAMLLQGIERLLYVSSVAAIGRSQELSVLDENFKWVESPLNTDYAISKYWGELEVWRGQQEGLRVLVLNPSILIGKVTHHRSSTAILDYVIDGNKFYPKGDLNYIDVRDAAILARQLVEKDAWGERFILNKESIPYREFFGKVAEILSLRAPFIPVSKKWVGLASFFNRILKSIGLSKSPLNSQTVRIAQQKILYTNEKVQGLLGFRFHSLEESIRWATGQDK</sequence>
<dbReference type="PANTHER" id="PTHR48079:SF6">
    <property type="entry name" value="NAD(P)-BINDING DOMAIN-CONTAINING PROTEIN-RELATED"/>
    <property type="match status" value="1"/>
</dbReference>
<evidence type="ECO:0000313" key="2">
    <source>
        <dbReference type="EMBL" id="GMQ33800.1"/>
    </source>
</evidence>
<evidence type="ECO:0000313" key="3">
    <source>
        <dbReference type="Proteomes" id="UP001307705"/>
    </source>
</evidence>
<dbReference type="Gene3D" id="3.40.50.720">
    <property type="entry name" value="NAD(P)-binding Rossmann-like Domain"/>
    <property type="match status" value="1"/>
</dbReference>
<evidence type="ECO:0000259" key="1">
    <source>
        <dbReference type="Pfam" id="PF01370"/>
    </source>
</evidence>
<protein>
    <submittedName>
        <fullName evidence="2">NAD-dependent epimerase/dehydratase family protein</fullName>
    </submittedName>
</protein>
<dbReference type="InterPro" id="IPR036291">
    <property type="entry name" value="NAD(P)-bd_dom_sf"/>
</dbReference>
<name>A0ABQ6Q0T2_9BACT</name>
<keyword evidence="3" id="KW-1185">Reference proteome</keyword>
<dbReference type="Pfam" id="PF01370">
    <property type="entry name" value="Epimerase"/>
    <property type="match status" value="1"/>
</dbReference>
<dbReference type="EMBL" id="BTPE01000006">
    <property type="protein sequence ID" value="GMQ33800.1"/>
    <property type="molecule type" value="Genomic_DNA"/>
</dbReference>
<dbReference type="InterPro" id="IPR001509">
    <property type="entry name" value="Epimerase_deHydtase"/>
</dbReference>